<dbReference type="InterPro" id="IPR044068">
    <property type="entry name" value="CB"/>
</dbReference>
<dbReference type="CDD" id="cd00397">
    <property type="entry name" value="DNA_BRE_C"/>
    <property type="match status" value="1"/>
</dbReference>
<dbReference type="PANTHER" id="PTHR30349:SF41">
    <property type="entry name" value="INTEGRASE_RECOMBINASE PROTEIN MJ0367-RELATED"/>
    <property type="match status" value="1"/>
</dbReference>
<keyword evidence="4" id="KW-0233">DNA recombination</keyword>
<keyword evidence="9" id="KW-1185">Reference proteome</keyword>
<evidence type="ECO:0000313" key="9">
    <source>
        <dbReference type="Proteomes" id="UP000557217"/>
    </source>
</evidence>
<dbReference type="GO" id="GO:0003677">
    <property type="term" value="F:DNA binding"/>
    <property type="evidence" value="ECO:0007669"/>
    <property type="project" value="UniProtKB-UniRule"/>
</dbReference>
<proteinExistence type="inferred from homology"/>
<evidence type="ECO:0000256" key="4">
    <source>
        <dbReference type="ARBA" id="ARBA00023172"/>
    </source>
</evidence>
<name>A0A840PPE5_URETH</name>
<dbReference type="InterPro" id="IPR011010">
    <property type="entry name" value="DNA_brk_join_enz"/>
</dbReference>
<evidence type="ECO:0000256" key="5">
    <source>
        <dbReference type="PROSITE-ProRule" id="PRU01248"/>
    </source>
</evidence>
<comment type="caution">
    <text evidence="8">The sequence shown here is derived from an EMBL/GenBank/DDBJ whole genome shotgun (WGS) entry which is preliminary data.</text>
</comment>
<accession>A0A840PPE5</accession>
<dbReference type="PROSITE" id="PS51898">
    <property type="entry name" value="TYR_RECOMBINASE"/>
    <property type="match status" value="1"/>
</dbReference>
<dbReference type="InterPro" id="IPR010998">
    <property type="entry name" value="Integrase_recombinase_N"/>
</dbReference>
<evidence type="ECO:0000259" key="6">
    <source>
        <dbReference type="PROSITE" id="PS51898"/>
    </source>
</evidence>
<dbReference type="Gene3D" id="1.10.150.130">
    <property type="match status" value="1"/>
</dbReference>
<protein>
    <submittedName>
        <fullName evidence="8">Integrase/recombinase XerD</fullName>
    </submittedName>
</protein>
<dbReference type="Pfam" id="PF02899">
    <property type="entry name" value="Phage_int_SAM_1"/>
    <property type="match status" value="1"/>
</dbReference>
<dbReference type="InterPro" id="IPR013762">
    <property type="entry name" value="Integrase-like_cat_sf"/>
</dbReference>
<feature type="domain" description="Tyr recombinase" evidence="6">
    <location>
        <begin position="131"/>
        <end position="311"/>
    </location>
</feature>
<keyword evidence="3 5" id="KW-0238">DNA-binding</keyword>
<dbReference type="EMBL" id="JACHGZ010000044">
    <property type="protein sequence ID" value="MBB5150285.1"/>
    <property type="molecule type" value="Genomic_DNA"/>
</dbReference>
<dbReference type="Proteomes" id="UP000557217">
    <property type="component" value="Unassembled WGS sequence"/>
</dbReference>
<dbReference type="Pfam" id="PF00589">
    <property type="entry name" value="Phage_integrase"/>
    <property type="match status" value="1"/>
</dbReference>
<dbReference type="InterPro" id="IPR004107">
    <property type="entry name" value="Integrase_SAM-like_N"/>
</dbReference>
<evidence type="ECO:0000256" key="3">
    <source>
        <dbReference type="ARBA" id="ARBA00023125"/>
    </source>
</evidence>
<dbReference type="AlphaFoldDB" id="A0A840PPE5"/>
<dbReference type="GO" id="GO:0015074">
    <property type="term" value="P:DNA integration"/>
    <property type="evidence" value="ECO:0007669"/>
    <property type="project" value="InterPro"/>
</dbReference>
<dbReference type="InterPro" id="IPR002104">
    <property type="entry name" value="Integrase_catalytic"/>
</dbReference>
<dbReference type="Gene3D" id="1.10.443.10">
    <property type="entry name" value="Intergrase catalytic core"/>
    <property type="match status" value="1"/>
</dbReference>
<evidence type="ECO:0000256" key="2">
    <source>
        <dbReference type="ARBA" id="ARBA00022908"/>
    </source>
</evidence>
<dbReference type="InterPro" id="IPR050090">
    <property type="entry name" value="Tyrosine_recombinase_XerCD"/>
</dbReference>
<keyword evidence="2" id="KW-0229">DNA integration</keyword>
<evidence type="ECO:0000259" key="7">
    <source>
        <dbReference type="PROSITE" id="PS51900"/>
    </source>
</evidence>
<feature type="domain" description="Core-binding (CB)" evidence="7">
    <location>
        <begin position="23"/>
        <end position="110"/>
    </location>
</feature>
<evidence type="ECO:0000256" key="1">
    <source>
        <dbReference type="ARBA" id="ARBA00008857"/>
    </source>
</evidence>
<organism evidence="8 9">
    <name type="scientific">Ureibacillus thermosphaericus</name>
    <dbReference type="NCBI Taxonomy" id="51173"/>
    <lineage>
        <taxon>Bacteria</taxon>
        <taxon>Bacillati</taxon>
        <taxon>Bacillota</taxon>
        <taxon>Bacilli</taxon>
        <taxon>Bacillales</taxon>
        <taxon>Caryophanaceae</taxon>
        <taxon>Ureibacillus</taxon>
    </lineage>
</organism>
<sequence length="320" mass="37214">MARRKNLSIDELAILNDIVAVNYTLDELVQKFIEDCELRNLRSHTIKFYRSELSTFQSLLNEQELELSPSDITGNIIKQNVILYMKGKGIKPVSINTRLRALRAFFNYLHKQKFIRNNPMSDIQLLKDRKHVIETFDIKQISQMLKACDVRTFVGFRDYTIIMLLLETGIRANELIGIQVTDIIWHDKVIRIRNAKGHYERFVPIQKKMIEQLKKYVAIRGTVDTEYLFITQDETPMSKRQLQNRIAIIGKKANIKNVRCSPHTFRHTFAKLSVMNGANAFQLQAILGHTTLEMTKVYVNLFSNEISESHAKFSPLNNLK</sequence>
<comment type="similarity">
    <text evidence="1">Belongs to the 'phage' integrase family.</text>
</comment>
<evidence type="ECO:0000313" key="8">
    <source>
        <dbReference type="EMBL" id="MBB5150285.1"/>
    </source>
</evidence>
<dbReference type="PROSITE" id="PS51900">
    <property type="entry name" value="CB"/>
    <property type="match status" value="1"/>
</dbReference>
<dbReference type="RefSeq" id="WP_168412773.1">
    <property type="nucleotide sequence ID" value="NZ_JAAXPW010000041.1"/>
</dbReference>
<dbReference type="PANTHER" id="PTHR30349">
    <property type="entry name" value="PHAGE INTEGRASE-RELATED"/>
    <property type="match status" value="1"/>
</dbReference>
<dbReference type="GO" id="GO:0006310">
    <property type="term" value="P:DNA recombination"/>
    <property type="evidence" value="ECO:0007669"/>
    <property type="project" value="UniProtKB-KW"/>
</dbReference>
<reference evidence="8 9" key="1">
    <citation type="submission" date="2020-08" db="EMBL/GenBank/DDBJ databases">
        <title>Genomic Encyclopedia of Type Strains, Phase IV (KMG-IV): sequencing the most valuable type-strain genomes for metagenomic binning, comparative biology and taxonomic classification.</title>
        <authorList>
            <person name="Goeker M."/>
        </authorList>
    </citation>
    <scope>NUCLEOTIDE SEQUENCE [LARGE SCALE GENOMIC DNA]</scope>
    <source>
        <strain evidence="8 9">DSM 10633</strain>
    </source>
</reference>
<gene>
    <name evidence="8" type="ORF">HNR36_002685</name>
</gene>
<dbReference type="SUPFAM" id="SSF56349">
    <property type="entry name" value="DNA breaking-rejoining enzymes"/>
    <property type="match status" value="1"/>
</dbReference>